<sequence length="429" mass="49542">MSNFNSSPSREDSTPPFTEKINTESSNMDIARPNELKGQLEIMFEYNRYLEISMSSQQEKFREQLSQTKTETEILRKELESTKEYYQTKNQDIRLKTYVEENLRSQEILLLSQKLEKSYETVDRLKKRILKYRCLNRKHKEKKFTKKDLEESKLVLPSRPYSFIHFEHENPGLPKQNRIECSPTQHSDNTIEQVKFPSSTNHTVSIKIHPDTNSTTNIIETSSNSLNFRAPLQPVITEHKLKLSKVTPYLISTFSCPDIQAKGRSPYVKWTSEEDTLLRKAVGHLGCTNWQQISKEVPGRSYHQCRQRWLKVLKNSISQDNYKVNPFDVQMTLSSSLSTFNSTTITTGSANHTNNFESEYTPTSSLDLIPSMNNTTSHGHHKISHPNGFTSRSFTSNNQRIDSMTPASPSTPLSKPRKDSCPLWQILHN</sequence>
<dbReference type="PROSITE" id="PS50090">
    <property type="entry name" value="MYB_LIKE"/>
    <property type="match status" value="1"/>
</dbReference>
<evidence type="ECO:0000259" key="6">
    <source>
        <dbReference type="PROSITE" id="PS50090"/>
    </source>
</evidence>
<organism evidence="8 9">
    <name type="scientific">Basidiobolus ranarum</name>
    <dbReference type="NCBI Taxonomy" id="34480"/>
    <lineage>
        <taxon>Eukaryota</taxon>
        <taxon>Fungi</taxon>
        <taxon>Fungi incertae sedis</taxon>
        <taxon>Zoopagomycota</taxon>
        <taxon>Entomophthoromycotina</taxon>
        <taxon>Basidiobolomycetes</taxon>
        <taxon>Basidiobolales</taxon>
        <taxon>Basidiobolaceae</taxon>
        <taxon>Basidiobolus</taxon>
    </lineage>
</organism>
<accession>A0ABR2W5W0</accession>
<dbReference type="Gene3D" id="1.10.10.60">
    <property type="entry name" value="Homeodomain-like"/>
    <property type="match status" value="1"/>
</dbReference>
<dbReference type="InterPro" id="IPR051575">
    <property type="entry name" value="Myb-like_DNA-bd"/>
</dbReference>
<dbReference type="Proteomes" id="UP001479436">
    <property type="component" value="Unassembled WGS sequence"/>
</dbReference>
<gene>
    <name evidence="8" type="ORF">K7432_004277</name>
</gene>
<evidence type="ECO:0000259" key="7">
    <source>
        <dbReference type="PROSITE" id="PS51294"/>
    </source>
</evidence>
<dbReference type="Pfam" id="PF00249">
    <property type="entry name" value="Myb_DNA-binding"/>
    <property type="match status" value="1"/>
</dbReference>
<feature type="compositionally biased region" description="Polar residues" evidence="5">
    <location>
        <begin position="387"/>
        <end position="413"/>
    </location>
</feature>
<keyword evidence="1" id="KW-0805">Transcription regulation</keyword>
<dbReference type="InterPro" id="IPR001005">
    <property type="entry name" value="SANT/Myb"/>
</dbReference>
<reference evidence="8 9" key="1">
    <citation type="submission" date="2023-04" db="EMBL/GenBank/DDBJ databases">
        <title>Genome of Basidiobolus ranarum AG-B5.</title>
        <authorList>
            <person name="Stajich J.E."/>
            <person name="Carter-House D."/>
            <person name="Gryganskyi A."/>
        </authorList>
    </citation>
    <scope>NUCLEOTIDE SEQUENCE [LARGE SCALE GENOMIC DNA]</scope>
    <source>
        <strain evidence="8 9">AG-B5</strain>
    </source>
</reference>
<keyword evidence="9" id="KW-1185">Reference proteome</keyword>
<evidence type="ECO:0000256" key="4">
    <source>
        <dbReference type="ARBA" id="ARBA00023242"/>
    </source>
</evidence>
<keyword evidence="4" id="KW-0539">Nucleus</keyword>
<keyword evidence="2" id="KW-0238">DNA-binding</keyword>
<dbReference type="PANTHER" id="PTHR46621">
    <property type="entry name" value="SNRNA-ACTIVATING PROTEIN COMPLEX SUBUNIT 4"/>
    <property type="match status" value="1"/>
</dbReference>
<feature type="region of interest" description="Disordered" evidence="5">
    <location>
        <begin position="1"/>
        <end position="28"/>
    </location>
</feature>
<dbReference type="EMBL" id="JASJQH010007020">
    <property type="protein sequence ID" value="KAK9720260.1"/>
    <property type="molecule type" value="Genomic_DNA"/>
</dbReference>
<dbReference type="PANTHER" id="PTHR46621:SF1">
    <property type="entry name" value="SNRNA-ACTIVATING PROTEIN COMPLEX SUBUNIT 4"/>
    <property type="match status" value="1"/>
</dbReference>
<name>A0ABR2W5W0_9FUNG</name>
<protein>
    <submittedName>
        <fullName evidence="8">Uncharacterized protein</fullName>
    </submittedName>
</protein>
<feature type="domain" description="Myb-like" evidence="6">
    <location>
        <begin position="269"/>
        <end position="313"/>
    </location>
</feature>
<evidence type="ECO:0000313" key="9">
    <source>
        <dbReference type="Proteomes" id="UP001479436"/>
    </source>
</evidence>
<proteinExistence type="predicted"/>
<evidence type="ECO:0000256" key="1">
    <source>
        <dbReference type="ARBA" id="ARBA00023015"/>
    </source>
</evidence>
<evidence type="ECO:0000313" key="8">
    <source>
        <dbReference type="EMBL" id="KAK9720260.1"/>
    </source>
</evidence>
<feature type="domain" description="HTH myb-type" evidence="7">
    <location>
        <begin position="269"/>
        <end position="317"/>
    </location>
</feature>
<dbReference type="SUPFAM" id="SSF46689">
    <property type="entry name" value="Homeodomain-like"/>
    <property type="match status" value="1"/>
</dbReference>
<evidence type="ECO:0000256" key="2">
    <source>
        <dbReference type="ARBA" id="ARBA00023125"/>
    </source>
</evidence>
<dbReference type="CDD" id="cd00167">
    <property type="entry name" value="SANT"/>
    <property type="match status" value="1"/>
</dbReference>
<dbReference type="SMART" id="SM00717">
    <property type="entry name" value="SANT"/>
    <property type="match status" value="1"/>
</dbReference>
<evidence type="ECO:0000256" key="3">
    <source>
        <dbReference type="ARBA" id="ARBA00023163"/>
    </source>
</evidence>
<comment type="caution">
    <text evidence="8">The sequence shown here is derived from an EMBL/GenBank/DDBJ whole genome shotgun (WGS) entry which is preliminary data.</text>
</comment>
<dbReference type="PROSITE" id="PS51294">
    <property type="entry name" value="HTH_MYB"/>
    <property type="match status" value="1"/>
</dbReference>
<evidence type="ECO:0000256" key="5">
    <source>
        <dbReference type="SAM" id="MobiDB-lite"/>
    </source>
</evidence>
<dbReference type="InterPro" id="IPR017930">
    <property type="entry name" value="Myb_dom"/>
</dbReference>
<keyword evidence="3" id="KW-0804">Transcription</keyword>
<feature type="region of interest" description="Disordered" evidence="5">
    <location>
        <begin position="370"/>
        <end position="421"/>
    </location>
</feature>
<dbReference type="InterPro" id="IPR009057">
    <property type="entry name" value="Homeodomain-like_sf"/>
</dbReference>